<dbReference type="OrthoDB" id="244827at2759"/>
<evidence type="ECO:0000313" key="6">
    <source>
        <dbReference type="Proteomes" id="UP000274082"/>
    </source>
</evidence>
<dbReference type="PROSITE" id="PS50297">
    <property type="entry name" value="ANK_REP_REGION"/>
    <property type="match status" value="1"/>
</dbReference>
<dbReference type="Proteomes" id="UP000274082">
    <property type="component" value="Chromosome 32"/>
</dbReference>
<dbReference type="InterPro" id="IPR002110">
    <property type="entry name" value="Ankyrin_rpt"/>
</dbReference>
<name>A0A3S7X5E8_LEIDO</name>
<proteinExistence type="predicted"/>
<keyword evidence="1" id="KW-0677">Repeat</keyword>
<evidence type="ECO:0000313" key="5">
    <source>
        <dbReference type="EMBL" id="AYU81672.1"/>
    </source>
</evidence>
<feature type="region of interest" description="Disordered" evidence="4">
    <location>
        <begin position="475"/>
        <end position="504"/>
    </location>
</feature>
<dbReference type="InterPro" id="IPR036770">
    <property type="entry name" value="Ankyrin_rpt-contain_sf"/>
</dbReference>
<feature type="repeat" description="ANK" evidence="3">
    <location>
        <begin position="40"/>
        <end position="72"/>
    </location>
</feature>
<accession>A0A3S7X5E8</accession>
<dbReference type="PROSITE" id="PS50088">
    <property type="entry name" value="ANK_REPEAT"/>
    <property type="match status" value="2"/>
</dbReference>
<keyword evidence="6" id="KW-1185">Reference proteome</keyword>
<feature type="compositionally biased region" description="Polar residues" evidence="4">
    <location>
        <begin position="596"/>
        <end position="612"/>
    </location>
</feature>
<evidence type="ECO:0000256" key="3">
    <source>
        <dbReference type="PROSITE-ProRule" id="PRU00023"/>
    </source>
</evidence>
<dbReference type="AlphaFoldDB" id="A0A3S7X5E8"/>
<keyword evidence="2 3" id="KW-0040">ANK repeat</keyword>
<dbReference type="Pfam" id="PF12796">
    <property type="entry name" value="Ank_2"/>
    <property type="match status" value="1"/>
</dbReference>
<organism evidence="5 6">
    <name type="scientific">Leishmania donovani</name>
    <dbReference type="NCBI Taxonomy" id="5661"/>
    <lineage>
        <taxon>Eukaryota</taxon>
        <taxon>Discoba</taxon>
        <taxon>Euglenozoa</taxon>
        <taxon>Kinetoplastea</taxon>
        <taxon>Metakinetoplastina</taxon>
        <taxon>Trypanosomatida</taxon>
        <taxon>Trypanosomatidae</taxon>
        <taxon>Leishmaniinae</taxon>
        <taxon>Leishmania</taxon>
    </lineage>
</organism>
<feature type="region of interest" description="Disordered" evidence="4">
    <location>
        <begin position="595"/>
        <end position="615"/>
    </location>
</feature>
<dbReference type="VEuPathDB" id="TriTrypDB:LdBPK_321240.1"/>
<evidence type="ECO:0000256" key="4">
    <source>
        <dbReference type="SAM" id="MobiDB-lite"/>
    </source>
</evidence>
<dbReference type="Gene3D" id="1.25.40.20">
    <property type="entry name" value="Ankyrin repeat-containing domain"/>
    <property type="match status" value="1"/>
</dbReference>
<feature type="repeat" description="ANK" evidence="3">
    <location>
        <begin position="73"/>
        <end position="107"/>
    </location>
</feature>
<reference evidence="5 6" key="1">
    <citation type="journal article" date="2018" name="Sci. Rep.">
        <title>A complete Leishmania donovani reference genome identifies novel genetic variations associated with virulence.</title>
        <authorList>
            <person name="Lypaczewski P."/>
            <person name="Hoshizaki J."/>
            <person name="Zhang W.-W."/>
            <person name="McCall L.-I."/>
            <person name="Torcivia-Rodriguez J."/>
            <person name="Simonyan V."/>
            <person name="Kaur A."/>
            <person name="Dewar K."/>
            <person name="Matlashewski G."/>
        </authorList>
    </citation>
    <scope>NUCLEOTIDE SEQUENCE [LARGE SCALE GENOMIC DNA]</scope>
    <source>
        <strain evidence="5 6">LdCL</strain>
    </source>
</reference>
<dbReference type="PANTHER" id="PTHR24171">
    <property type="entry name" value="ANKYRIN REPEAT DOMAIN-CONTAINING PROTEIN 39-RELATED"/>
    <property type="match status" value="1"/>
</dbReference>
<dbReference type="SUPFAM" id="SSF48403">
    <property type="entry name" value="Ankyrin repeat"/>
    <property type="match status" value="1"/>
</dbReference>
<gene>
    <name evidence="5" type="ORF">LdCL_320018100</name>
</gene>
<protein>
    <submittedName>
        <fullName evidence="5">Ankyrin repeats (3 copies)/Ankyrin repeats (Many copies)/Ankyrin repeat, putative</fullName>
    </submittedName>
</protein>
<dbReference type="VEuPathDB" id="TriTrypDB:LdCL_320018100"/>
<dbReference type="PANTHER" id="PTHR24171:SF9">
    <property type="entry name" value="ANKYRIN REPEAT DOMAIN-CONTAINING PROTEIN 39"/>
    <property type="match status" value="1"/>
</dbReference>
<evidence type="ECO:0000256" key="2">
    <source>
        <dbReference type="ARBA" id="ARBA00023043"/>
    </source>
</evidence>
<feature type="compositionally biased region" description="Polar residues" evidence="4">
    <location>
        <begin position="483"/>
        <end position="493"/>
    </location>
</feature>
<dbReference type="SMART" id="SM00248">
    <property type="entry name" value="ANK"/>
    <property type="match status" value="2"/>
</dbReference>
<dbReference type="EMBL" id="CP029531">
    <property type="protein sequence ID" value="AYU81672.1"/>
    <property type="molecule type" value="Genomic_DNA"/>
</dbReference>
<evidence type="ECO:0000256" key="1">
    <source>
        <dbReference type="ARBA" id="ARBA00022737"/>
    </source>
</evidence>
<sequence>MNSDESSAFSYVLELLLSPLEEPFRRYLDICEDVHMRDASRNTMLHWAATVGNVAAAYALLQHGVEVDARNVYGATPLHLAAAFAPNMGVMGPLLMQHGASLTASLSSRNATGVESLLASRGLKAVWTWMFELSALLQQNDDSSPLLFRFAGSSTLPSAASIRTITPLLCAPEELQQLGQGRRSSIQRRCAAAGMRAVPIPRAPARRLTPRGGGGHLLLQKRPAQLALSHAAAVEASSSATAASAAFLRSATAEKEAAVALFASREAAGRIQLEKEQVEARLEIYVELCAPLWSSYTCDAGDEVDVDSKMPASSSWWGTAGAVGSPEGDDTYAGLVGLVVAVLGEKFDVKGGRQLFVQYNEPAGVDGAHVAEVWCPFSSVARDPVVVAYIDRYSRTYGLTNSVSVKADATPSILNGDGGSGSPLDTMEREQLEEQLRMLPRRDLSSPESAVSLNASTKQLIPVAASELKSPDEFYSVRDESTPPVSRSPNPATLTGELASPHPRPWWDEKDGDTWHVAQAQMQEISPVQGVWPATAPAVSPELMPPQTGAEAAQETAASAVTDHAVVGERWQPGRDDACAHLCQHSSLGMNRAVSGASSTVHTQPQVSSLRDSASGILEKDERYHLSETQKTKYNRFLRDSALQRLHKRQGRLFAGASGG</sequence>
<dbReference type="VEuPathDB" id="TriTrypDB:LDHU3_32.1600"/>